<keyword evidence="1" id="KW-1133">Transmembrane helix</keyword>
<protein>
    <submittedName>
        <fullName evidence="2">ENTH domain-containing protein</fullName>
    </submittedName>
</protein>
<keyword evidence="1" id="KW-0812">Transmembrane</keyword>
<proteinExistence type="predicted"/>
<reference evidence="2" key="1">
    <citation type="submission" date="2019-11" db="UniProtKB">
        <authorList>
            <consortium name="WormBaseParasite"/>
        </authorList>
    </citation>
    <scope>IDENTIFICATION</scope>
</reference>
<keyword evidence="1" id="KW-0472">Membrane</keyword>
<organism evidence="2">
    <name type="scientific">Mesocestoides corti</name>
    <name type="common">Flatworm</name>
    <dbReference type="NCBI Taxonomy" id="53468"/>
    <lineage>
        <taxon>Eukaryota</taxon>
        <taxon>Metazoa</taxon>
        <taxon>Spiralia</taxon>
        <taxon>Lophotrochozoa</taxon>
        <taxon>Platyhelminthes</taxon>
        <taxon>Cestoda</taxon>
        <taxon>Eucestoda</taxon>
        <taxon>Cyclophyllidea</taxon>
        <taxon>Mesocestoididae</taxon>
        <taxon>Mesocestoides</taxon>
    </lineage>
</organism>
<feature type="transmembrane region" description="Helical" evidence="1">
    <location>
        <begin position="29"/>
        <end position="52"/>
    </location>
</feature>
<dbReference type="AlphaFoldDB" id="A0A5K3FLT4"/>
<dbReference type="WBParaSite" id="MCU_008339-RD">
    <property type="protein sequence ID" value="MCU_008339-RD"/>
    <property type="gene ID" value="MCU_008339"/>
</dbReference>
<evidence type="ECO:0000256" key="1">
    <source>
        <dbReference type="SAM" id="Phobius"/>
    </source>
</evidence>
<feature type="transmembrane region" description="Helical" evidence="1">
    <location>
        <begin position="7"/>
        <end position="23"/>
    </location>
</feature>
<name>A0A5K3FLT4_MESCO</name>
<sequence length="61" mass="7043">MKNICSHVIVLFLIPLYFPWSPFLALKFLIIMSLCICFIECLQGLIVLAHLLRYGSERVSD</sequence>
<evidence type="ECO:0000313" key="2">
    <source>
        <dbReference type="WBParaSite" id="MCU_008339-RD"/>
    </source>
</evidence>
<accession>A0A5K3FLT4</accession>